<gene>
    <name evidence="1" type="ORF">F9802_14060</name>
</gene>
<comment type="caution">
    <text evidence="1">The sequence shown here is derived from an EMBL/GenBank/DDBJ whole genome shotgun (WGS) entry which is preliminary data.</text>
</comment>
<evidence type="ECO:0000313" key="1">
    <source>
        <dbReference type="EMBL" id="KAB7705647.1"/>
    </source>
</evidence>
<accession>A0A6I1FDM8</accession>
<dbReference type="AlphaFoldDB" id="A0A6I1FDM8"/>
<sequence length="279" mass="32701">MKLINEKGSSWGCKKEKSKNITPLDFIEIQERSLFVGVSIGSSYHNERDCVVLMYKDRAHWEIKTNESEDAFEFLYRNIKLFSKNRYKKAVESFLKEYIIFTIGACLSPPVKPEYYIRDVELEKNGGSQINQRWQSEIYLKISDWLNHFPISGASKRVYLETSPHSNFPFDVKERKEVEEEKAFLVEACKKINELSSSTLNIRGWNEENFKDEYFRDAFVSMLVSITYARWKSNDKSGKDDFLKVVVDHDGVYWLLDHKSLNNTNININTEKPLSDERG</sequence>
<keyword evidence="2" id="KW-1185">Reference proteome</keyword>
<dbReference type="RefSeq" id="WP_152153018.1">
    <property type="nucleotide sequence ID" value="NZ_WEIO01000008.1"/>
</dbReference>
<protein>
    <submittedName>
        <fullName evidence="1">Uncharacterized protein</fullName>
    </submittedName>
</protein>
<dbReference type="Proteomes" id="UP000429595">
    <property type="component" value="Unassembled WGS sequence"/>
</dbReference>
<name>A0A6I1FDM8_9BACI</name>
<proteinExistence type="predicted"/>
<reference evidence="1 2" key="1">
    <citation type="submission" date="2019-10" db="EMBL/GenBank/DDBJ databases">
        <title>Bacillus aerolatum sp. nov., isolated from bioaerosol of sport playgrounds.</title>
        <authorList>
            <person name="Chen P."/>
            <person name="Zhang G."/>
        </authorList>
    </citation>
    <scope>NUCLEOTIDE SEQUENCE [LARGE SCALE GENOMIC DNA]</scope>
    <source>
        <strain evidence="1 2">CX253</strain>
    </source>
</reference>
<organism evidence="1 2">
    <name type="scientific">Bacillus aerolatus</name>
    <dbReference type="NCBI Taxonomy" id="2653354"/>
    <lineage>
        <taxon>Bacteria</taxon>
        <taxon>Bacillati</taxon>
        <taxon>Bacillota</taxon>
        <taxon>Bacilli</taxon>
        <taxon>Bacillales</taxon>
        <taxon>Bacillaceae</taxon>
        <taxon>Bacillus</taxon>
    </lineage>
</organism>
<evidence type="ECO:0000313" key="2">
    <source>
        <dbReference type="Proteomes" id="UP000429595"/>
    </source>
</evidence>
<dbReference type="EMBL" id="WEIO01000008">
    <property type="protein sequence ID" value="KAB7705647.1"/>
    <property type="molecule type" value="Genomic_DNA"/>
</dbReference>